<evidence type="ECO:0000256" key="2">
    <source>
        <dbReference type="ARBA" id="ARBA00022692"/>
    </source>
</evidence>
<gene>
    <name evidence="6" type="ORF">GMORB2_5610</name>
</gene>
<evidence type="ECO:0000313" key="6">
    <source>
        <dbReference type="EMBL" id="KAF4123894.1"/>
    </source>
</evidence>
<evidence type="ECO:0000313" key="7">
    <source>
        <dbReference type="Proteomes" id="UP000749293"/>
    </source>
</evidence>
<dbReference type="InterPro" id="IPR002523">
    <property type="entry name" value="MgTranspt_CorA/ZnTranspt_ZntB"/>
</dbReference>
<dbReference type="PANTHER" id="PTHR47685:SF1">
    <property type="entry name" value="MAGNESIUM TRANSPORT PROTEIN CORA"/>
    <property type="match status" value="1"/>
</dbReference>
<dbReference type="RefSeq" id="XP_035322546.1">
    <property type="nucleotide sequence ID" value="XM_035467580.1"/>
</dbReference>
<dbReference type="GeneID" id="55971835"/>
<keyword evidence="2 5" id="KW-0812">Transmembrane</keyword>
<feature type="transmembrane region" description="Helical" evidence="5">
    <location>
        <begin position="829"/>
        <end position="849"/>
    </location>
</feature>
<dbReference type="Pfam" id="PF01544">
    <property type="entry name" value="CorA"/>
    <property type="match status" value="1"/>
</dbReference>
<dbReference type="AlphaFoldDB" id="A0A9P4YY22"/>
<keyword evidence="4 5" id="KW-0472">Membrane</keyword>
<proteinExistence type="predicted"/>
<dbReference type="GO" id="GO:0016020">
    <property type="term" value="C:membrane"/>
    <property type="evidence" value="ECO:0007669"/>
    <property type="project" value="UniProtKB-SubCell"/>
</dbReference>
<dbReference type="PANTHER" id="PTHR47685">
    <property type="entry name" value="MAGNESIUM TRANSPORT PROTEIN CORA"/>
    <property type="match status" value="1"/>
</dbReference>
<dbReference type="InterPro" id="IPR050829">
    <property type="entry name" value="CorA_MIT"/>
</dbReference>
<sequence>MFTLGSAGRHSHACSRHKHLGIMSSHAFLYYEAELYETPTCRDVCRLFRYQEAKRRSDYQFRMNQGRDWHPLATLRITEPTNGTSGASSSTAAYKYDYNVEDVYVDPDQAPDVWAEFLRTRIARRRGLYEGLDPPSQQHIRKEVQRIQYFRAHFKDYRVFPKDSLPLVALLDDSRTKWRDIAQRRAADELARVQREIDRYGEAPMLLRNRDILLQVQDWKSKDYAAARDAMSPGGYMDGLGSEGEVAASTTDDPKKPDYGYNGWVAVWDKGKGRVSIDHPLVMGSFPHQKISIQQFLYNKENTPLRRSPRKDRLRYFHLPANNMRWVEEAMSRYYGEDGVNFDGKNAHALKHNSQRLLRNELWRGQQRGGKGLPVHARQIGARCSVVPSAPPEHKSRRETPSSSKDVIIFMPYLHWEVEKRLQRMNQFIQMAKSRKEREDRLRRVSTTGHRGHMANVAQKKVAQNMQHQAPRLMTGFEETEPIAAFGSQRWRPQTPLAKYIWHAAKLHQIIDEAADGRLIEDHLYSTPPLHMRRTLEQFYYWTAEDTKHRDREQITCRATKHHGDDPDPEATSRLVMVDQLWLWILDDNTVISSFPRRWGRNKPDPSAVHRGIRDRIGSLDDDEIQSVYDIAFIVIDECSKVFFDQTKPLDQRPEVVDLFSSAISQIAENKTIAYEGFGRDVSRISIDHFQSAEHLLRRSLNIGFEWAILAEAQQVIDELQIMQEIFTQQMSVMRDLGRALNSLTNRTFHPADDGQALEDHLKACEDIESVITDMDQRREELASMERLQTKTRAQVRELLDMKQQQANIIEAKAAIRRADESVLQGRSIVVFTVVTIFFLPLSFVSSVFGMNAIELSNDGLTPLSTQFKYMFGISAAVIILSLSIAFSEWIRTAISVTFSLVYISVQDRMGWRNRRMRYDSTSMRNLQRERMKQLESRERERRLTEINQRTQTLQAMQHQQEQQERSTWDVRRLGERGFFGLRRKKPISNGQAVAVV</sequence>
<evidence type="ECO:0000256" key="5">
    <source>
        <dbReference type="SAM" id="Phobius"/>
    </source>
</evidence>
<name>A0A9P4YY22_9HYPO</name>
<accession>A0A9P4YY22</accession>
<dbReference type="Gene3D" id="1.20.58.340">
    <property type="entry name" value="Magnesium transport protein CorA, transmembrane region"/>
    <property type="match status" value="1"/>
</dbReference>
<dbReference type="Proteomes" id="UP000749293">
    <property type="component" value="Unassembled WGS sequence"/>
</dbReference>
<feature type="transmembrane region" description="Helical" evidence="5">
    <location>
        <begin position="870"/>
        <end position="887"/>
    </location>
</feature>
<evidence type="ECO:0000256" key="1">
    <source>
        <dbReference type="ARBA" id="ARBA00004141"/>
    </source>
</evidence>
<comment type="subcellular location">
    <subcellularLocation>
        <location evidence="1">Membrane</location>
        <topology evidence="1">Multi-pass membrane protein</topology>
    </subcellularLocation>
</comment>
<evidence type="ECO:0000256" key="3">
    <source>
        <dbReference type="ARBA" id="ARBA00022989"/>
    </source>
</evidence>
<protein>
    <submittedName>
        <fullName evidence="6">CorA-like Mg2+ transporter protein</fullName>
    </submittedName>
</protein>
<keyword evidence="3 5" id="KW-1133">Transmembrane helix</keyword>
<reference evidence="6" key="1">
    <citation type="submission" date="2020-03" db="EMBL/GenBank/DDBJ databases">
        <title>Site-based positive gene gene selection in Geosmithia morbida across the United States reveals a broad range of putative effectors and factors for local host and environmental adapation.</title>
        <authorList>
            <person name="Onufrak A."/>
            <person name="Murdoch R.W."/>
            <person name="Gazis R."/>
            <person name="Huff M."/>
            <person name="Staton M."/>
            <person name="Klingeman W."/>
            <person name="Hadziabdic D."/>
        </authorList>
    </citation>
    <scope>NUCLEOTIDE SEQUENCE</scope>
    <source>
        <strain evidence="6">1262</strain>
    </source>
</reference>
<organism evidence="6 7">
    <name type="scientific">Geosmithia morbida</name>
    <dbReference type="NCBI Taxonomy" id="1094350"/>
    <lineage>
        <taxon>Eukaryota</taxon>
        <taxon>Fungi</taxon>
        <taxon>Dikarya</taxon>
        <taxon>Ascomycota</taxon>
        <taxon>Pezizomycotina</taxon>
        <taxon>Sordariomycetes</taxon>
        <taxon>Hypocreomycetidae</taxon>
        <taxon>Hypocreales</taxon>
        <taxon>Bionectriaceae</taxon>
        <taxon>Geosmithia</taxon>
    </lineage>
</organism>
<dbReference type="GO" id="GO:0046873">
    <property type="term" value="F:metal ion transmembrane transporter activity"/>
    <property type="evidence" value="ECO:0007669"/>
    <property type="project" value="InterPro"/>
</dbReference>
<comment type="caution">
    <text evidence="6">The sequence shown here is derived from an EMBL/GenBank/DDBJ whole genome shotgun (WGS) entry which is preliminary data.</text>
</comment>
<dbReference type="SUPFAM" id="SSF144083">
    <property type="entry name" value="Magnesium transport protein CorA, transmembrane region"/>
    <property type="match status" value="1"/>
</dbReference>
<keyword evidence="7" id="KW-1185">Reference proteome</keyword>
<dbReference type="EMBL" id="JAANYQ010000005">
    <property type="protein sequence ID" value="KAF4123894.1"/>
    <property type="molecule type" value="Genomic_DNA"/>
</dbReference>
<dbReference type="InterPro" id="IPR045863">
    <property type="entry name" value="CorA_TM1_TM2"/>
</dbReference>
<dbReference type="OrthoDB" id="341259at2759"/>
<evidence type="ECO:0000256" key="4">
    <source>
        <dbReference type="ARBA" id="ARBA00023136"/>
    </source>
</evidence>